<evidence type="ECO:0000256" key="4">
    <source>
        <dbReference type="ARBA" id="ARBA00022475"/>
    </source>
</evidence>
<keyword evidence="6 9" id="KW-1133">Transmembrane helix</keyword>
<comment type="similarity">
    <text evidence="2">Belongs to the autoinducer-2 exporter (AI-2E) (TC 2.A.86) family.</text>
</comment>
<feature type="region of interest" description="Disordered" evidence="8">
    <location>
        <begin position="363"/>
        <end position="392"/>
    </location>
</feature>
<evidence type="ECO:0000256" key="5">
    <source>
        <dbReference type="ARBA" id="ARBA00022692"/>
    </source>
</evidence>
<feature type="transmembrane region" description="Helical" evidence="9">
    <location>
        <begin position="285"/>
        <end position="304"/>
    </location>
</feature>
<feature type="transmembrane region" description="Helical" evidence="9">
    <location>
        <begin position="40"/>
        <end position="62"/>
    </location>
</feature>
<dbReference type="PANTHER" id="PTHR21716">
    <property type="entry name" value="TRANSMEMBRANE PROTEIN"/>
    <property type="match status" value="1"/>
</dbReference>
<comment type="caution">
    <text evidence="10">The sequence shown here is derived from an EMBL/GenBank/DDBJ whole genome shotgun (WGS) entry which is preliminary data.</text>
</comment>
<dbReference type="RefSeq" id="WP_010487679.1">
    <property type="nucleotide sequence ID" value="NZ_AZCT01000008.1"/>
</dbReference>
<comment type="subcellular location">
    <subcellularLocation>
        <location evidence="1">Cell membrane</location>
        <topology evidence="1">Multi-pass membrane protein</topology>
    </subcellularLocation>
</comment>
<evidence type="ECO:0000256" key="6">
    <source>
        <dbReference type="ARBA" id="ARBA00022989"/>
    </source>
</evidence>
<dbReference type="EMBL" id="AZCT01000008">
    <property type="protein sequence ID" value="KRK12326.1"/>
    <property type="molecule type" value="Genomic_DNA"/>
</dbReference>
<feature type="transmembrane region" description="Helical" evidence="9">
    <location>
        <begin position="163"/>
        <end position="185"/>
    </location>
</feature>
<feature type="transmembrane region" description="Helical" evidence="9">
    <location>
        <begin position="249"/>
        <end position="278"/>
    </location>
</feature>
<feature type="transmembrane region" description="Helical" evidence="9">
    <location>
        <begin position="74"/>
        <end position="95"/>
    </location>
</feature>
<dbReference type="PANTHER" id="PTHR21716:SF53">
    <property type="entry name" value="PERMEASE PERM-RELATED"/>
    <property type="match status" value="1"/>
</dbReference>
<feature type="transmembrane region" description="Helical" evidence="9">
    <location>
        <begin position="316"/>
        <end position="339"/>
    </location>
</feature>
<evidence type="ECO:0000256" key="1">
    <source>
        <dbReference type="ARBA" id="ARBA00004651"/>
    </source>
</evidence>
<dbReference type="AlphaFoldDB" id="A0A0R1ESM8"/>
<feature type="transmembrane region" description="Helical" evidence="9">
    <location>
        <begin position="12"/>
        <end position="34"/>
    </location>
</feature>
<evidence type="ECO:0000313" key="10">
    <source>
        <dbReference type="EMBL" id="KRK12326.1"/>
    </source>
</evidence>
<keyword evidence="5 9" id="KW-0812">Transmembrane</keyword>
<evidence type="ECO:0000256" key="8">
    <source>
        <dbReference type="SAM" id="MobiDB-lite"/>
    </source>
</evidence>
<evidence type="ECO:0000256" key="3">
    <source>
        <dbReference type="ARBA" id="ARBA00022448"/>
    </source>
</evidence>
<dbReference type="PATRIC" id="fig|1423816.3.peg.2995"/>
<keyword evidence="4" id="KW-1003">Cell membrane</keyword>
<sequence>MFDKLRHSKLMFWSVELLVLIFVVIGLTQVSFLFAPVATFFSTLLIPILSAGFLFYLFNPIVKLLQRLHISRNISILLIFLVVIGAIVLIVMAVLPNLIYQVTQFITNIPDFLKGLRSFISKASHYTWYQRLNIGKYVASLQISPSKLLSQVLGSFSSGLPGMIGSLASIVVSIITIPVMLFYFLKDGENFVPSIQRLLPRRYHAEVATVFTRLNATLSHYIGGQAIECLFVGTFTFIGYLIIGMPYAYLLGFIAGVVTIIPYLGPYIGIAPALVIAATQGWTKVLLVVLVVVIIQMTDGNFIYPNVIGRSLDIHPLTIIILLMVAGNLWGLLGTILAVPTYAVIKTVITYLYELYRFHQEHKDDEDFDDERELPEPTPRDGAQHDSELKKK</sequence>
<keyword evidence="3" id="KW-0813">Transport</keyword>
<evidence type="ECO:0000256" key="9">
    <source>
        <dbReference type="SAM" id="Phobius"/>
    </source>
</evidence>
<proteinExistence type="inferred from homology"/>
<accession>A0A0R1ESM8</accession>
<evidence type="ECO:0000256" key="2">
    <source>
        <dbReference type="ARBA" id="ARBA00009773"/>
    </source>
</evidence>
<dbReference type="GO" id="GO:0055085">
    <property type="term" value="P:transmembrane transport"/>
    <property type="evidence" value="ECO:0007669"/>
    <property type="project" value="TreeGrafter"/>
</dbReference>
<dbReference type="Proteomes" id="UP000051984">
    <property type="component" value="Unassembled WGS sequence"/>
</dbReference>
<name>A0A0R1ESM8_LACZE</name>
<feature type="compositionally biased region" description="Basic and acidic residues" evidence="8">
    <location>
        <begin position="374"/>
        <end position="392"/>
    </location>
</feature>
<evidence type="ECO:0000256" key="7">
    <source>
        <dbReference type="ARBA" id="ARBA00023136"/>
    </source>
</evidence>
<keyword evidence="7 9" id="KW-0472">Membrane</keyword>
<gene>
    <name evidence="10" type="ORF">FD51_GL002879</name>
</gene>
<dbReference type="InterPro" id="IPR002549">
    <property type="entry name" value="AI-2E-like"/>
</dbReference>
<feature type="transmembrane region" description="Helical" evidence="9">
    <location>
        <begin position="221"/>
        <end position="243"/>
    </location>
</feature>
<organism evidence="10 11">
    <name type="scientific">Lacticaseibacillus zeae DSM 20178 = KCTC 3804</name>
    <dbReference type="NCBI Taxonomy" id="1423816"/>
    <lineage>
        <taxon>Bacteria</taxon>
        <taxon>Bacillati</taxon>
        <taxon>Bacillota</taxon>
        <taxon>Bacilli</taxon>
        <taxon>Lactobacillales</taxon>
        <taxon>Lactobacillaceae</taxon>
        <taxon>Lacticaseibacillus</taxon>
    </lineage>
</organism>
<dbReference type="GO" id="GO:0005886">
    <property type="term" value="C:plasma membrane"/>
    <property type="evidence" value="ECO:0007669"/>
    <property type="project" value="UniProtKB-SubCell"/>
</dbReference>
<protein>
    <submittedName>
        <fullName evidence="10">Membrane protein</fullName>
    </submittedName>
</protein>
<evidence type="ECO:0000313" key="11">
    <source>
        <dbReference type="Proteomes" id="UP000051984"/>
    </source>
</evidence>
<dbReference type="Pfam" id="PF01594">
    <property type="entry name" value="AI-2E_transport"/>
    <property type="match status" value="1"/>
</dbReference>
<reference evidence="10 11" key="1">
    <citation type="journal article" date="2015" name="Genome Announc.">
        <title>Expanding the biotechnology potential of lactobacilli through comparative genomics of 213 strains and associated genera.</title>
        <authorList>
            <person name="Sun Z."/>
            <person name="Harris H.M."/>
            <person name="McCann A."/>
            <person name="Guo C."/>
            <person name="Argimon S."/>
            <person name="Zhang W."/>
            <person name="Yang X."/>
            <person name="Jeffery I.B."/>
            <person name="Cooney J.C."/>
            <person name="Kagawa T.F."/>
            <person name="Liu W."/>
            <person name="Song Y."/>
            <person name="Salvetti E."/>
            <person name="Wrobel A."/>
            <person name="Rasinkangas P."/>
            <person name="Parkhill J."/>
            <person name="Rea M.C."/>
            <person name="O'Sullivan O."/>
            <person name="Ritari J."/>
            <person name="Douillard F.P."/>
            <person name="Paul Ross R."/>
            <person name="Yang R."/>
            <person name="Briner A.E."/>
            <person name="Felis G.E."/>
            <person name="de Vos W.M."/>
            <person name="Barrangou R."/>
            <person name="Klaenhammer T.R."/>
            <person name="Caufield P.W."/>
            <person name="Cui Y."/>
            <person name="Zhang H."/>
            <person name="O'Toole P.W."/>
        </authorList>
    </citation>
    <scope>NUCLEOTIDE SEQUENCE [LARGE SCALE GENOMIC DNA]</scope>
    <source>
        <strain evidence="10 11">DSM 20178</strain>
    </source>
</reference>
<dbReference type="eggNOG" id="COG0628">
    <property type="taxonomic scope" value="Bacteria"/>
</dbReference>